<keyword evidence="5" id="KW-0732">Signal</keyword>
<dbReference type="Proteomes" id="UP000654075">
    <property type="component" value="Unassembled WGS sequence"/>
</dbReference>
<protein>
    <recommendedName>
        <fullName evidence="6">MYND-type domain-containing protein</fullName>
    </recommendedName>
</protein>
<evidence type="ECO:0000259" key="6">
    <source>
        <dbReference type="PROSITE" id="PS50865"/>
    </source>
</evidence>
<keyword evidence="3" id="KW-0862">Zinc</keyword>
<sequence>MGSKSCWLGAWCPLGLLRLLRRRGLAHSEGDLCAEKQQSGVQPVTAVVAARPCVWGDGKPCANYGRFEAALAEESDLSERGSEEDLREEDIEVPPAEQKLAECRCSKCQGAVYCSDKCQKEDWVFHRRVCSQANMTERALKKMDYE</sequence>
<name>A0A813HTD7_POLGL</name>
<gene>
    <name evidence="7" type="ORF">PGLA1383_LOCUS56650</name>
</gene>
<dbReference type="Pfam" id="PF01753">
    <property type="entry name" value="zf-MYND"/>
    <property type="match status" value="1"/>
</dbReference>
<dbReference type="PROSITE" id="PS50865">
    <property type="entry name" value="ZF_MYND_2"/>
    <property type="match status" value="1"/>
</dbReference>
<comment type="caution">
    <text evidence="7">The sequence shown here is derived from an EMBL/GenBank/DDBJ whole genome shotgun (WGS) entry which is preliminary data.</text>
</comment>
<evidence type="ECO:0000256" key="5">
    <source>
        <dbReference type="SAM" id="SignalP"/>
    </source>
</evidence>
<accession>A0A813HTD7</accession>
<evidence type="ECO:0000256" key="4">
    <source>
        <dbReference type="PROSITE-ProRule" id="PRU00134"/>
    </source>
</evidence>
<keyword evidence="8" id="KW-1185">Reference proteome</keyword>
<keyword evidence="2 4" id="KW-0863">Zinc-finger</keyword>
<evidence type="ECO:0000256" key="1">
    <source>
        <dbReference type="ARBA" id="ARBA00022723"/>
    </source>
</evidence>
<evidence type="ECO:0000313" key="8">
    <source>
        <dbReference type="Proteomes" id="UP000654075"/>
    </source>
</evidence>
<dbReference type="Gene3D" id="6.10.140.2220">
    <property type="match status" value="1"/>
</dbReference>
<feature type="domain" description="MYND-type" evidence="6">
    <location>
        <begin position="61"/>
        <end position="130"/>
    </location>
</feature>
<dbReference type="EMBL" id="CAJNNV010033108">
    <property type="protein sequence ID" value="CAE8642119.1"/>
    <property type="molecule type" value="Genomic_DNA"/>
</dbReference>
<feature type="chain" id="PRO_5032814279" description="MYND-type domain-containing protein" evidence="5">
    <location>
        <begin position="27"/>
        <end position="146"/>
    </location>
</feature>
<feature type="signal peptide" evidence="5">
    <location>
        <begin position="1"/>
        <end position="26"/>
    </location>
</feature>
<dbReference type="AlphaFoldDB" id="A0A813HTD7"/>
<keyword evidence="1" id="KW-0479">Metal-binding</keyword>
<dbReference type="GO" id="GO:0008270">
    <property type="term" value="F:zinc ion binding"/>
    <property type="evidence" value="ECO:0007669"/>
    <property type="project" value="UniProtKB-KW"/>
</dbReference>
<dbReference type="OrthoDB" id="341421at2759"/>
<organism evidence="7 8">
    <name type="scientific">Polarella glacialis</name>
    <name type="common">Dinoflagellate</name>
    <dbReference type="NCBI Taxonomy" id="89957"/>
    <lineage>
        <taxon>Eukaryota</taxon>
        <taxon>Sar</taxon>
        <taxon>Alveolata</taxon>
        <taxon>Dinophyceae</taxon>
        <taxon>Suessiales</taxon>
        <taxon>Suessiaceae</taxon>
        <taxon>Polarella</taxon>
    </lineage>
</organism>
<evidence type="ECO:0000256" key="2">
    <source>
        <dbReference type="ARBA" id="ARBA00022771"/>
    </source>
</evidence>
<reference evidence="7" key="1">
    <citation type="submission" date="2021-02" db="EMBL/GenBank/DDBJ databases">
        <authorList>
            <person name="Dougan E. K."/>
            <person name="Rhodes N."/>
            <person name="Thang M."/>
            <person name="Chan C."/>
        </authorList>
    </citation>
    <scope>NUCLEOTIDE SEQUENCE</scope>
</reference>
<dbReference type="SUPFAM" id="SSF144232">
    <property type="entry name" value="HIT/MYND zinc finger-like"/>
    <property type="match status" value="1"/>
</dbReference>
<evidence type="ECO:0000313" key="7">
    <source>
        <dbReference type="EMBL" id="CAE8642119.1"/>
    </source>
</evidence>
<dbReference type="InterPro" id="IPR002893">
    <property type="entry name" value="Znf_MYND"/>
</dbReference>
<evidence type="ECO:0000256" key="3">
    <source>
        <dbReference type="ARBA" id="ARBA00022833"/>
    </source>
</evidence>
<feature type="non-terminal residue" evidence="7">
    <location>
        <position position="146"/>
    </location>
</feature>
<proteinExistence type="predicted"/>